<comment type="caution">
    <text evidence="10">The sequence shown here is derived from an EMBL/GenBank/DDBJ whole genome shotgun (WGS) entry which is preliminary data.</text>
</comment>
<comment type="caution">
    <text evidence="9">Lacks conserved residue(s) required for the propagation of feature annotation.</text>
</comment>
<keyword evidence="3 9" id="KW-0489">Methyltransferase</keyword>
<evidence type="ECO:0000256" key="9">
    <source>
        <dbReference type="HAMAP-Rule" id="MF_01057"/>
    </source>
</evidence>
<dbReference type="AlphaFoldDB" id="A0A415DTP7"/>
<name>A0A415DTP7_9FIRM</name>
<organism evidence="10 11">
    <name type="scientific">Emergencia timonensis</name>
    <dbReference type="NCBI Taxonomy" id="1776384"/>
    <lineage>
        <taxon>Bacteria</taxon>
        <taxon>Bacillati</taxon>
        <taxon>Bacillota</taxon>
        <taxon>Clostridia</taxon>
        <taxon>Peptostreptococcales</taxon>
        <taxon>Anaerovoracaceae</taxon>
        <taxon>Emergencia</taxon>
    </lineage>
</organism>
<dbReference type="InterPro" id="IPR055361">
    <property type="entry name" value="tRNA_methyltr_TrmB_bact"/>
</dbReference>
<sequence length="212" mass="24665">MRQRKIKNIEERLNDFSALTINNPQHLKGKWKTVFNNDHPIYLEIGCGKGQFITTYAAKYPQWNFIAIEGHQSVVLRALEKATEMESSNIKFLLEYIKDIRDYFDRGELAGIFLNFSDPWPKDRHAKRRLTYGKRLLQYCDVIREGGAIQFKTDNESLFDFTLDQIETAGLKILEISRDLHASEFADANITTEYEDKFASTGKNINYVKIRA</sequence>
<keyword evidence="4 9" id="KW-0808">Transferase</keyword>
<proteinExistence type="inferred from homology"/>
<dbReference type="OrthoDB" id="9802090at2"/>
<evidence type="ECO:0000256" key="5">
    <source>
        <dbReference type="ARBA" id="ARBA00022691"/>
    </source>
</evidence>
<evidence type="ECO:0000313" key="10">
    <source>
        <dbReference type="EMBL" id="RHJ83115.1"/>
    </source>
</evidence>
<dbReference type="InterPro" id="IPR029063">
    <property type="entry name" value="SAM-dependent_MTases_sf"/>
</dbReference>
<feature type="binding site" evidence="9">
    <location>
        <position position="154"/>
    </location>
    <ligand>
        <name>substrate</name>
    </ligand>
</feature>
<dbReference type="NCBIfam" id="NF001080">
    <property type="entry name" value="PRK00121.2-2"/>
    <property type="match status" value="1"/>
</dbReference>
<dbReference type="GO" id="GO:0008176">
    <property type="term" value="F:tRNA (guanine(46)-N7)-methyltransferase activity"/>
    <property type="evidence" value="ECO:0007669"/>
    <property type="project" value="UniProtKB-UniRule"/>
</dbReference>
<dbReference type="GO" id="GO:0043527">
    <property type="term" value="C:tRNA methyltransferase complex"/>
    <property type="evidence" value="ECO:0007669"/>
    <property type="project" value="TreeGrafter"/>
</dbReference>
<dbReference type="Gene3D" id="3.40.50.150">
    <property type="entry name" value="Vaccinia Virus protein VP39"/>
    <property type="match status" value="1"/>
</dbReference>
<evidence type="ECO:0000256" key="7">
    <source>
        <dbReference type="ARBA" id="ARBA00060552"/>
    </source>
</evidence>
<evidence type="ECO:0000256" key="2">
    <source>
        <dbReference type="ARBA" id="ARBA00003015"/>
    </source>
</evidence>
<evidence type="ECO:0000256" key="3">
    <source>
        <dbReference type="ARBA" id="ARBA00022603"/>
    </source>
</evidence>
<comment type="pathway">
    <text evidence="7 9">tRNA modification; N(7)-methylguanine-tRNA biosynthesis.</text>
</comment>
<accession>A0A415DTP7</accession>
<dbReference type="Proteomes" id="UP000284841">
    <property type="component" value="Unassembled WGS sequence"/>
</dbReference>
<dbReference type="CDD" id="cd02440">
    <property type="entry name" value="AdoMet_MTases"/>
    <property type="match status" value="1"/>
</dbReference>
<comment type="catalytic activity">
    <reaction evidence="1 9">
        <text>guanosine(46) in tRNA + S-adenosyl-L-methionine = N(7)-methylguanosine(46) in tRNA + S-adenosyl-L-homocysteine</text>
        <dbReference type="Rhea" id="RHEA:42708"/>
        <dbReference type="Rhea" id="RHEA-COMP:10188"/>
        <dbReference type="Rhea" id="RHEA-COMP:10189"/>
        <dbReference type="ChEBI" id="CHEBI:57856"/>
        <dbReference type="ChEBI" id="CHEBI:59789"/>
        <dbReference type="ChEBI" id="CHEBI:74269"/>
        <dbReference type="ChEBI" id="CHEBI:74480"/>
        <dbReference type="EC" id="2.1.1.33"/>
    </reaction>
</comment>
<dbReference type="PANTHER" id="PTHR23417">
    <property type="entry name" value="3-DEOXY-D-MANNO-OCTULOSONIC-ACID TRANSFERASE/TRNA GUANINE-N 7 - -METHYLTRANSFERASE"/>
    <property type="match status" value="1"/>
</dbReference>
<feature type="binding site" evidence="9">
    <location>
        <position position="122"/>
    </location>
    <ligand>
        <name>substrate</name>
    </ligand>
</feature>
<evidence type="ECO:0000256" key="1">
    <source>
        <dbReference type="ARBA" id="ARBA00000142"/>
    </source>
</evidence>
<dbReference type="FunFam" id="3.40.50.150:FF:000035">
    <property type="entry name" value="tRNA (guanine-N(7)-)-methyltransferase"/>
    <property type="match status" value="1"/>
</dbReference>
<keyword evidence="6 9" id="KW-0819">tRNA processing</keyword>
<dbReference type="RefSeq" id="WP_118336703.1">
    <property type="nucleotide sequence ID" value="NZ_AP025567.1"/>
</dbReference>
<dbReference type="PANTHER" id="PTHR23417:SF14">
    <property type="entry name" value="PENTACOTRIPEPTIDE-REPEAT REGION OF PRORP DOMAIN-CONTAINING PROTEIN"/>
    <property type="match status" value="1"/>
</dbReference>
<evidence type="ECO:0000313" key="11">
    <source>
        <dbReference type="Proteomes" id="UP000284841"/>
    </source>
</evidence>
<gene>
    <name evidence="9" type="primary">trmB</name>
    <name evidence="10" type="ORF">DW099_19150</name>
</gene>
<dbReference type="STRING" id="1776384.GCA_900086585_00312"/>
<feature type="binding site" evidence="9">
    <location>
        <position position="118"/>
    </location>
    <ligand>
        <name>S-adenosyl-L-methionine</name>
        <dbReference type="ChEBI" id="CHEBI:59789"/>
    </ligand>
</feature>
<dbReference type="EC" id="2.1.1.33" evidence="9"/>
<comment type="similarity">
    <text evidence="8 9">Belongs to the class I-like SAM-binding methyltransferase superfamily. TrmB family.</text>
</comment>
<protein>
    <recommendedName>
        <fullName evidence="9">tRNA (guanine-N(7)-)-methyltransferase</fullName>
        <ecNumber evidence="9">2.1.1.33</ecNumber>
    </recommendedName>
    <alternativeName>
        <fullName evidence="9">tRNA (guanine(46)-N(7))-methyltransferase</fullName>
    </alternativeName>
    <alternativeName>
        <fullName evidence="9">tRNA(m7G46)-methyltransferase</fullName>
    </alternativeName>
</protein>
<evidence type="ECO:0000256" key="8">
    <source>
        <dbReference type="ARBA" id="ARBA00060767"/>
    </source>
</evidence>
<evidence type="ECO:0000256" key="4">
    <source>
        <dbReference type="ARBA" id="ARBA00022679"/>
    </source>
</evidence>
<dbReference type="EMBL" id="QRMS01000010">
    <property type="protein sequence ID" value="RHJ83115.1"/>
    <property type="molecule type" value="Genomic_DNA"/>
</dbReference>
<dbReference type="NCBIfam" id="TIGR00091">
    <property type="entry name" value="tRNA (guanosine(46)-N7)-methyltransferase TrmB"/>
    <property type="match status" value="1"/>
</dbReference>
<dbReference type="SUPFAM" id="SSF53335">
    <property type="entry name" value="S-adenosyl-L-methionine-dependent methyltransferases"/>
    <property type="match status" value="1"/>
</dbReference>
<feature type="binding site" evidence="9">
    <location>
        <position position="44"/>
    </location>
    <ligand>
        <name>S-adenosyl-L-methionine</name>
        <dbReference type="ChEBI" id="CHEBI:59789"/>
    </ligand>
</feature>
<reference evidence="10 11" key="1">
    <citation type="submission" date="2018-08" db="EMBL/GenBank/DDBJ databases">
        <title>A genome reference for cultivated species of the human gut microbiota.</title>
        <authorList>
            <person name="Zou Y."/>
            <person name="Xue W."/>
            <person name="Luo G."/>
        </authorList>
    </citation>
    <scope>NUCLEOTIDE SEQUENCE [LARGE SCALE GENOMIC DNA]</scope>
    <source>
        <strain evidence="10 11">AM07-24</strain>
    </source>
</reference>
<evidence type="ECO:0000256" key="6">
    <source>
        <dbReference type="ARBA" id="ARBA00022694"/>
    </source>
</evidence>
<dbReference type="Pfam" id="PF02390">
    <property type="entry name" value="Methyltransf_4"/>
    <property type="match status" value="1"/>
</dbReference>
<keyword evidence="5 9" id="KW-0949">S-adenosyl-L-methionine</keyword>
<dbReference type="UniPathway" id="UPA00989"/>
<feature type="binding site" evidence="9">
    <location>
        <position position="69"/>
    </location>
    <ligand>
        <name>S-adenosyl-L-methionine</name>
        <dbReference type="ChEBI" id="CHEBI:59789"/>
    </ligand>
</feature>
<feature type="binding site" evidence="9">
    <location>
        <begin position="192"/>
        <end position="195"/>
    </location>
    <ligand>
        <name>substrate</name>
    </ligand>
</feature>
<dbReference type="PROSITE" id="PS51625">
    <property type="entry name" value="SAM_MT_TRMB"/>
    <property type="match status" value="1"/>
</dbReference>
<dbReference type="InterPro" id="IPR003358">
    <property type="entry name" value="tRNA_(Gua-N-7)_MeTrfase_Trmb"/>
</dbReference>
<dbReference type="HAMAP" id="MF_01057">
    <property type="entry name" value="tRNA_methyltr_TrmB"/>
    <property type="match status" value="1"/>
</dbReference>
<keyword evidence="11" id="KW-1185">Reference proteome</keyword>
<comment type="function">
    <text evidence="2 9">Catalyzes the formation of N(7)-methylguanine at position 46 (m7G46) in tRNA.</text>
</comment>